<dbReference type="Proteomes" id="UP001559623">
    <property type="component" value="Unassembled WGS sequence"/>
</dbReference>
<reference evidence="1 2" key="1">
    <citation type="submission" date="2023-04" db="EMBL/GenBank/DDBJ databases">
        <title>Genome Sequence of Selenomonas sputigena ATCC 33150.</title>
        <authorList>
            <person name="Miller D.P."/>
            <person name="Anvari S."/>
            <person name="Polson S.W."/>
            <person name="Macdonald M."/>
            <person name="Mcdowell J.V."/>
        </authorList>
    </citation>
    <scope>NUCLEOTIDE SEQUENCE [LARGE SCALE GENOMIC DNA]</scope>
    <source>
        <strain evidence="1 2">ATCC 33150</strain>
    </source>
</reference>
<protein>
    <recommendedName>
        <fullName evidence="3">ATP-binding protein</fullName>
    </recommendedName>
</protein>
<evidence type="ECO:0000313" key="2">
    <source>
        <dbReference type="Proteomes" id="UP001559623"/>
    </source>
</evidence>
<dbReference type="InterPro" id="IPR027417">
    <property type="entry name" value="P-loop_NTPase"/>
</dbReference>
<evidence type="ECO:0008006" key="3">
    <source>
        <dbReference type="Google" id="ProtNLM"/>
    </source>
</evidence>
<comment type="caution">
    <text evidence="1">The sequence shown here is derived from an EMBL/GenBank/DDBJ whole genome shotgun (WGS) entry which is preliminary data.</text>
</comment>
<sequence length="605" mass="68991">MDNIFQIGGQAAGSSFIGRKTFVGNLRKNFLDGQVRMAKSFVGLTRIGKTSAVAKAFEDVPKDVLYIYENLNEWGSYIEIWQDICCEIRRYLLQRGELDAEVGTYLSSMEDEALKWIVFSRNIKRIFEYLAGQEIKTILVLDEFDNAATLFEKETKYFELFRTLFSSSKFHVFAITISRRNLYTIEEATYQSSTFHGVLDIVPFKGFDAADMAEYFAVFERQGIGLNEEQKEKIIYYAGNLPYLLSVMGHYIMEAAEAGEAIDIDSIFLNRCKTINDYYRDCLKHLERDGDLKRIVPFIVGPNIGVTQNDKDELFNLGYFREENGELIAIAKYFADFLSANMVSLSIWDNIIGLEKKLKLLIEKELPALVRRYQAGGDNALDIQCAILRGTEEISRGDLMRYDAFIANNKKVFNIDSTYLDVMSMADAVKILKANWQEIFSKYFGNALFSALEHKFAKCVMARNPVAHGHEEYLTELDKREVDVFCKQFFDLLSGAGCEMGEPEESYVEVAKNFPADTIETAKLEPFEKPPQSLLNQKVRIYVFEKGSRKNLRCRVEGKYLGTISQTYLAGRNLDDFIGKTFEGTVERVDEERVGIVLGQPAPTA</sequence>
<organism evidence="1 2">
    <name type="scientific">Selenomonas sputigena</name>
    <dbReference type="NCBI Taxonomy" id="69823"/>
    <lineage>
        <taxon>Bacteria</taxon>
        <taxon>Bacillati</taxon>
        <taxon>Bacillota</taxon>
        <taxon>Negativicutes</taxon>
        <taxon>Selenomonadales</taxon>
        <taxon>Selenomonadaceae</taxon>
        <taxon>Selenomonas</taxon>
    </lineage>
</organism>
<evidence type="ECO:0000313" key="1">
    <source>
        <dbReference type="EMBL" id="MEX5285140.1"/>
    </source>
</evidence>
<name>A0ABV3X4N1_9FIRM</name>
<keyword evidence="2" id="KW-1185">Reference proteome</keyword>
<proteinExistence type="predicted"/>
<gene>
    <name evidence="1" type="ORF">QCO44_05740</name>
</gene>
<dbReference type="EMBL" id="JARVLH010000003">
    <property type="protein sequence ID" value="MEX5285140.1"/>
    <property type="molecule type" value="Genomic_DNA"/>
</dbReference>
<dbReference type="Gene3D" id="3.40.50.300">
    <property type="entry name" value="P-loop containing nucleotide triphosphate hydrolases"/>
    <property type="match status" value="1"/>
</dbReference>
<dbReference type="RefSeq" id="WP_368846868.1">
    <property type="nucleotide sequence ID" value="NZ_CP194411.1"/>
</dbReference>
<accession>A0ABV3X4N1</accession>
<dbReference type="SUPFAM" id="SSF52540">
    <property type="entry name" value="P-loop containing nucleoside triphosphate hydrolases"/>
    <property type="match status" value="1"/>
</dbReference>